<accession>A0A7R8CEZ8</accession>
<keyword evidence="2" id="KW-1185">Reference proteome</keyword>
<gene>
    <name evidence="1" type="ORF">LSAA_2400</name>
</gene>
<reference evidence="1" key="1">
    <citation type="submission" date="2021-02" db="EMBL/GenBank/DDBJ databases">
        <authorList>
            <person name="Bekaert M."/>
        </authorList>
    </citation>
    <scope>NUCLEOTIDE SEQUENCE</scope>
    <source>
        <strain evidence="1">IoA-00</strain>
    </source>
</reference>
<evidence type="ECO:0000313" key="1">
    <source>
        <dbReference type="EMBL" id="CAF2795639.1"/>
    </source>
</evidence>
<dbReference type="Proteomes" id="UP000675881">
    <property type="component" value="Chromosome 10"/>
</dbReference>
<dbReference type="AlphaFoldDB" id="A0A7R8CEZ8"/>
<protein>
    <submittedName>
        <fullName evidence="1">(salmon louse) hypothetical protein</fullName>
    </submittedName>
</protein>
<evidence type="ECO:0000313" key="2">
    <source>
        <dbReference type="Proteomes" id="UP000675881"/>
    </source>
</evidence>
<sequence length="117" mass="13206">MSEKPTIIWPSCIAKHGRLFTDGKYIKEAFLSCAETLFNDLPNKDIITTRIKTMPTSSCIAQWRIDDMVGDVRAQQTKRLTDDCFCLALDKSLGNEIPGLAVVERYSGTRTVRDYSL</sequence>
<proteinExistence type="predicted"/>
<dbReference type="EMBL" id="HG994589">
    <property type="protein sequence ID" value="CAF2795639.1"/>
    <property type="molecule type" value="Genomic_DNA"/>
</dbReference>
<organism evidence="1 2">
    <name type="scientific">Lepeophtheirus salmonis</name>
    <name type="common">Salmon louse</name>
    <name type="synonym">Caligus salmonis</name>
    <dbReference type="NCBI Taxonomy" id="72036"/>
    <lineage>
        <taxon>Eukaryota</taxon>
        <taxon>Metazoa</taxon>
        <taxon>Ecdysozoa</taxon>
        <taxon>Arthropoda</taxon>
        <taxon>Crustacea</taxon>
        <taxon>Multicrustacea</taxon>
        <taxon>Hexanauplia</taxon>
        <taxon>Copepoda</taxon>
        <taxon>Siphonostomatoida</taxon>
        <taxon>Caligidae</taxon>
        <taxon>Lepeophtheirus</taxon>
    </lineage>
</organism>
<name>A0A7R8CEZ8_LEPSM</name>